<comment type="caution">
    <text evidence="3">The sequence shown here is derived from an EMBL/GenBank/DDBJ whole genome shotgun (WGS) entry which is preliminary data.</text>
</comment>
<keyword evidence="1" id="KW-1133">Transmembrane helix</keyword>
<name>A0A4Y9SPX4_9BURK</name>
<dbReference type="EMBL" id="SPVF01000071">
    <property type="protein sequence ID" value="TFW25973.1"/>
    <property type="molecule type" value="Genomic_DNA"/>
</dbReference>
<gene>
    <name evidence="3" type="ORF">E4L96_04780</name>
</gene>
<organism evidence="3 4">
    <name type="scientific">Zemynaea arenosa</name>
    <dbReference type="NCBI Taxonomy" id="2561931"/>
    <lineage>
        <taxon>Bacteria</taxon>
        <taxon>Pseudomonadati</taxon>
        <taxon>Pseudomonadota</taxon>
        <taxon>Betaproteobacteria</taxon>
        <taxon>Burkholderiales</taxon>
        <taxon>Oxalobacteraceae</taxon>
        <taxon>Telluria group</taxon>
        <taxon>Zemynaea</taxon>
    </lineage>
</organism>
<feature type="domain" description="DUF6677" evidence="2">
    <location>
        <begin position="9"/>
        <end position="43"/>
    </location>
</feature>
<proteinExistence type="predicted"/>
<evidence type="ECO:0000313" key="4">
    <source>
        <dbReference type="Proteomes" id="UP000298438"/>
    </source>
</evidence>
<feature type="transmembrane region" description="Helical" evidence="1">
    <location>
        <begin position="30"/>
        <end position="48"/>
    </location>
</feature>
<sequence length="109" mass="11592">MNRALAASLLNAFVFPGAGHIYLKRASRGLLFLAPSLVALFVLMQRVLDTASGIADRLADGRIPLDPTAIATEISRQGTLHGGATDVLSAVLIVCWIGSILDGYFLARR</sequence>
<protein>
    <recommendedName>
        <fullName evidence="2">DUF6677 domain-containing protein</fullName>
    </recommendedName>
</protein>
<feature type="transmembrane region" description="Helical" evidence="1">
    <location>
        <begin position="6"/>
        <end position="23"/>
    </location>
</feature>
<dbReference type="InterPro" id="IPR046499">
    <property type="entry name" value="DUF6677"/>
</dbReference>
<dbReference type="Pfam" id="PF20382">
    <property type="entry name" value="DUF6677"/>
    <property type="match status" value="1"/>
</dbReference>
<dbReference type="Proteomes" id="UP000298438">
    <property type="component" value="Unassembled WGS sequence"/>
</dbReference>
<keyword evidence="1" id="KW-0812">Transmembrane</keyword>
<keyword evidence="1" id="KW-0472">Membrane</keyword>
<evidence type="ECO:0000256" key="1">
    <source>
        <dbReference type="SAM" id="Phobius"/>
    </source>
</evidence>
<evidence type="ECO:0000259" key="2">
    <source>
        <dbReference type="Pfam" id="PF20382"/>
    </source>
</evidence>
<dbReference type="RefSeq" id="WP_135206084.1">
    <property type="nucleotide sequence ID" value="NZ_SPVF01000071.1"/>
</dbReference>
<dbReference type="AlphaFoldDB" id="A0A4Y9SPX4"/>
<keyword evidence="4" id="KW-1185">Reference proteome</keyword>
<dbReference type="OrthoDB" id="8704084at2"/>
<reference evidence="3 4" key="1">
    <citation type="submission" date="2019-03" db="EMBL/GenBank/DDBJ databases">
        <title>Draft Genome Sequence of Massilia arenosa sp. nov., a Novel Massilia Species Isolated from a Sandy-loam Maize Soil.</title>
        <authorList>
            <person name="Raths R."/>
            <person name="Peta V."/>
            <person name="Bucking H."/>
        </authorList>
    </citation>
    <scope>NUCLEOTIDE SEQUENCE [LARGE SCALE GENOMIC DNA]</scope>
    <source>
        <strain evidence="3 4">MC02</strain>
    </source>
</reference>
<evidence type="ECO:0000313" key="3">
    <source>
        <dbReference type="EMBL" id="TFW25973.1"/>
    </source>
</evidence>
<feature type="transmembrane region" description="Helical" evidence="1">
    <location>
        <begin position="87"/>
        <end position="107"/>
    </location>
</feature>
<accession>A0A4Y9SPX4</accession>